<keyword evidence="4 10" id="KW-0602">Photosynthesis</keyword>
<geneLocation type="chloroplast" evidence="12"/>
<evidence type="ECO:0000256" key="7">
    <source>
        <dbReference type="ARBA" id="ARBA00023078"/>
    </source>
</evidence>
<evidence type="ECO:0000256" key="9">
    <source>
        <dbReference type="ARBA" id="ARBA00046286"/>
    </source>
</evidence>
<dbReference type="EMBL" id="MN894555">
    <property type="protein sequence ID" value="QIB71413.1"/>
    <property type="molecule type" value="Genomic_DNA"/>
</dbReference>
<feature type="transmembrane region" description="Helical" evidence="10">
    <location>
        <begin position="31"/>
        <end position="52"/>
    </location>
</feature>
<dbReference type="AlphaFoldDB" id="A0A6C0UBG5"/>
<keyword evidence="12" id="KW-0150">Chloroplast</keyword>
<evidence type="ECO:0000256" key="8">
    <source>
        <dbReference type="ARBA" id="ARBA00023136"/>
    </source>
</evidence>
<accession>A0A6C0UBG5</accession>
<evidence type="ECO:0000256" key="5">
    <source>
        <dbReference type="ARBA" id="ARBA00022692"/>
    </source>
</evidence>
<dbReference type="GO" id="GO:0009535">
    <property type="term" value="C:chloroplast thylakoid membrane"/>
    <property type="evidence" value="ECO:0007669"/>
    <property type="project" value="UniProtKB-SubCell"/>
</dbReference>
<feature type="region of interest" description="Disordered" evidence="11">
    <location>
        <begin position="1"/>
        <end position="21"/>
    </location>
</feature>
<evidence type="ECO:0000256" key="10">
    <source>
        <dbReference type="HAMAP-Rule" id="MF_00437"/>
    </source>
</evidence>
<keyword evidence="8 10" id="KW-0472">Membrane</keyword>
<feature type="transmembrane region" description="Helical" evidence="10">
    <location>
        <begin position="72"/>
        <end position="91"/>
    </location>
</feature>
<dbReference type="GO" id="GO:0015979">
    <property type="term" value="P:photosynthesis"/>
    <property type="evidence" value="ECO:0007669"/>
    <property type="project" value="UniProtKB-UniRule"/>
</dbReference>
<organism evidence="12">
    <name type="scientific">Selaginella tamariscina</name>
    <dbReference type="NCBI Taxonomy" id="137178"/>
    <lineage>
        <taxon>Eukaryota</taxon>
        <taxon>Viridiplantae</taxon>
        <taxon>Streptophyta</taxon>
        <taxon>Embryophyta</taxon>
        <taxon>Tracheophyta</taxon>
        <taxon>Lycopodiopsida</taxon>
        <taxon>Selaginellales</taxon>
        <taxon>Selaginellaceae</taxon>
        <taxon>Selaginella</taxon>
    </lineage>
</organism>
<gene>
    <name evidence="10 12" type="primary">ycf4</name>
</gene>
<keyword evidence="12" id="KW-0934">Plastid</keyword>
<keyword evidence="7 10" id="KW-0793">Thylakoid</keyword>
<protein>
    <recommendedName>
        <fullName evidence="3 10">Photosystem I assembly protein Ycf4</fullName>
    </recommendedName>
</protein>
<evidence type="ECO:0000256" key="6">
    <source>
        <dbReference type="ARBA" id="ARBA00022989"/>
    </source>
</evidence>
<evidence type="ECO:0000256" key="3">
    <source>
        <dbReference type="ARBA" id="ARBA00015395"/>
    </source>
</evidence>
<dbReference type="HAMAP" id="MF_00437">
    <property type="entry name" value="Ycf4"/>
    <property type="match status" value="1"/>
</dbReference>
<dbReference type="PANTHER" id="PTHR33288">
    <property type="match status" value="1"/>
</dbReference>
<dbReference type="InterPro" id="IPR003359">
    <property type="entry name" value="PSI_Ycf4_assembly"/>
</dbReference>
<dbReference type="Pfam" id="PF02392">
    <property type="entry name" value="Ycf4"/>
    <property type="match status" value="1"/>
</dbReference>
<evidence type="ECO:0000256" key="1">
    <source>
        <dbReference type="ARBA" id="ARBA00002862"/>
    </source>
</evidence>
<dbReference type="GO" id="GO:0009522">
    <property type="term" value="C:photosystem I"/>
    <property type="evidence" value="ECO:0007669"/>
    <property type="project" value="InterPro"/>
</dbReference>
<dbReference type="PANTHER" id="PTHR33288:SF4">
    <property type="entry name" value="PHOTOSYSTEM I ASSEMBLY PROTEIN YCF4"/>
    <property type="match status" value="1"/>
</dbReference>
<comment type="subcellular location">
    <subcellularLocation>
        <location evidence="9">Plastid thylakoid membrane</location>
        <topology evidence="9">Multi-pass membrane protein</topology>
    </subcellularLocation>
    <subcellularLocation>
        <location evidence="10">Plastid</location>
        <location evidence="10">Chloroplast thylakoid membrane</location>
        <topology evidence="10">Multi-pass membrane protein</topology>
    </subcellularLocation>
</comment>
<comment type="similarity">
    <text evidence="2 10">Belongs to the Ycf4 family.</text>
</comment>
<comment type="function">
    <text evidence="1 10">Seems to be required for the assembly of the photosystem I complex.</text>
</comment>
<evidence type="ECO:0000256" key="2">
    <source>
        <dbReference type="ARBA" id="ARBA00008198"/>
    </source>
</evidence>
<name>A0A6C0UBG5_9TRAC</name>
<proteinExistence type="inferred from homology"/>
<evidence type="ECO:0000256" key="4">
    <source>
        <dbReference type="ARBA" id="ARBA00022531"/>
    </source>
</evidence>
<feature type="region of interest" description="Disordered" evidence="11">
    <location>
        <begin position="168"/>
        <end position="204"/>
    </location>
</feature>
<reference evidence="12" key="1">
    <citation type="submission" date="2019-12" db="EMBL/GenBank/DDBJ databases">
        <title>The complete chloroplast genome of Selaginella tamariscina (Beauv.) Spring (Selaginellaceae).</title>
        <authorList>
            <person name="Park J."/>
            <person name="Park C.-H."/>
            <person name="Kim Y."/>
        </authorList>
    </citation>
    <scope>NUCLEOTIDE SEQUENCE</scope>
    <source>
        <strain evidence="12">KR</strain>
    </source>
</reference>
<sequence length="204" mass="22758">MPYFGGPATDQQSEWPWVEPTEGSRRAGNFFWARATPPGALGFLLVGIPSYLGRDLVPLLSLPSQPIPFAPQGIVMCFYGISGLSFSFHLWRTILWGVGSGCDRYNKQEGMISSPRLGFPGKNRRIHTRFPLEYVQVIRMEVQEGIDPRRAPRLGVGSQKQNVLLIRAGEHPTPWETERKAAELARPPGVPIEGLDGDKPPRRQ</sequence>
<keyword evidence="6 10" id="KW-1133">Transmembrane helix</keyword>
<evidence type="ECO:0000313" key="12">
    <source>
        <dbReference type="EMBL" id="QIB71413.1"/>
    </source>
</evidence>
<evidence type="ECO:0000256" key="11">
    <source>
        <dbReference type="SAM" id="MobiDB-lite"/>
    </source>
</evidence>
<keyword evidence="5 10" id="KW-0812">Transmembrane</keyword>